<dbReference type="Pfam" id="PF00089">
    <property type="entry name" value="Trypsin"/>
    <property type="match status" value="1"/>
</dbReference>
<dbReference type="GO" id="GO:0006508">
    <property type="term" value="P:proteolysis"/>
    <property type="evidence" value="ECO:0007669"/>
    <property type="project" value="UniProtKB-KW"/>
</dbReference>
<comment type="subcellular location">
    <subcellularLocation>
        <location evidence="1">Secreted</location>
    </subcellularLocation>
</comment>
<evidence type="ECO:0000256" key="2">
    <source>
        <dbReference type="ARBA" id="ARBA00022525"/>
    </source>
</evidence>
<proteinExistence type="inferred from homology"/>
<dbReference type="InterPro" id="IPR001254">
    <property type="entry name" value="Trypsin_dom"/>
</dbReference>
<dbReference type="EnsemblMetazoa" id="AAEL007582-RA">
    <property type="protein sequence ID" value="AAEL007582-PA"/>
    <property type="gene ID" value="AAEL007582"/>
</dbReference>
<dbReference type="FunFam" id="2.40.10.10:FF:000068">
    <property type="entry name" value="transmembrane protease serine 2"/>
    <property type="match status" value="1"/>
</dbReference>
<dbReference type="PANTHER" id="PTHR24276">
    <property type="entry name" value="POLYSERASE-RELATED"/>
    <property type="match status" value="1"/>
</dbReference>
<accession>A0A1S4FH77</accession>
<sequence length="332" mass="36288">MEIRTCLMVLFIGALDGGVDGLGGRIAPYKAAIEYKGIVFCAGSIVETTWILTAARCVMNKTVSYLTVRLGATYSKEGFLFGVKSAHIHPKFSLESSRRAVGLLKLSTTLKYSLTIDSIPLVKPGYGMEEGTKCTIPSLIQNYSDIKAKLWSRERCLYNYPKSFSFTDDALCAKISTGNMQLNQNSTGSNYTCGNPQQQQQQHTNIMLGSPLVCEGKLVAVVSHIEWQIATTATAISTLQCGSANGTGINAPNAGWGNRSSSLPDVFSDVAFANQWISSHLSVRRKRKPVGGRRRSSSKLRQSQRRNGSGGKMSGKTFILAWVLLLEAIWRR</sequence>
<evidence type="ECO:0000256" key="11">
    <source>
        <dbReference type="SAM" id="SignalP"/>
    </source>
</evidence>
<evidence type="ECO:0000256" key="3">
    <source>
        <dbReference type="ARBA" id="ARBA00022670"/>
    </source>
</evidence>
<keyword evidence="5" id="KW-0378">Hydrolase</keyword>
<dbReference type="Gene3D" id="2.40.10.10">
    <property type="entry name" value="Trypsin-like serine proteases"/>
    <property type="match status" value="2"/>
</dbReference>
<dbReference type="VEuPathDB" id="VectorBase:AAEL007582"/>
<keyword evidence="13" id="KW-1185">Reference proteome</keyword>
<protein>
    <submittedName>
        <fullName evidence="12">Uncharacterized protein</fullName>
    </submittedName>
</protein>
<dbReference type="PROSITE" id="PS50240">
    <property type="entry name" value="TRYPSIN_DOM"/>
    <property type="match status" value="1"/>
</dbReference>
<keyword evidence="6" id="KW-0720">Serine protease</keyword>
<keyword evidence="8" id="KW-1015">Disulfide bond</keyword>
<comment type="similarity">
    <text evidence="9">Belongs to the peptidase S1 family. CLIP subfamily.</text>
</comment>
<dbReference type="InterPro" id="IPR050430">
    <property type="entry name" value="Peptidase_S1"/>
</dbReference>
<evidence type="ECO:0000313" key="13">
    <source>
        <dbReference type="Proteomes" id="UP000008820"/>
    </source>
</evidence>
<dbReference type="GO" id="GO:0004252">
    <property type="term" value="F:serine-type endopeptidase activity"/>
    <property type="evidence" value="ECO:0007669"/>
    <property type="project" value="InterPro"/>
</dbReference>
<dbReference type="AlphaFoldDB" id="A0A1S4FH77"/>
<evidence type="ECO:0000256" key="4">
    <source>
        <dbReference type="ARBA" id="ARBA00022729"/>
    </source>
</evidence>
<keyword evidence="4 11" id="KW-0732">Signal</keyword>
<evidence type="ECO:0000256" key="10">
    <source>
        <dbReference type="SAM" id="MobiDB-lite"/>
    </source>
</evidence>
<feature type="chain" id="PRO_5043444731" evidence="11">
    <location>
        <begin position="22"/>
        <end position="332"/>
    </location>
</feature>
<feature type="region of interest" description="Disordered" evidence="10">
    <location>
        <begin position="284"/>
        <end position="312"/>
    </location>
</feature>
<keyword evidence="7" id="KW-0865">Zymogen</keyword>
<evidence type="ECO:0000256" key="8">
    <source>
        <dbReference type="ARBA" id="ARBA00023157"/>
    </source>
</evidence>
<name>A0A1S4FH77_AEDAE</name>
<dbReference type="PANTHER" id="PTHR24276:SF97">
    <property type="entry name" value="GH13245P2-RELATED"/>
    <property type="match status" value="1"/>
</dbReference>
<keyword evidence="2" id="KW-0964">Secreted</keyword>
<feature type="compositionally biased region" description="Basic residues" evidence="10">
    <location>
        <begin position="284"/>
        <end position="304"/>
    </location>
</feature>
<evidence type="ECO:0000256" key="1">
    <source>
        <dbReference type="ARBA" id="ARBA00004613"/>
    </source>
</evidence>
<evidence type="ECO:0000256" key="7">
    <source>
        <dbReference type="ARBA" id="ARBA00023145"/>
    </source>
</evidence>
<evidence type="ECO:0000313" key="12">
    <source>
        <dbReference type="EnsemblMetazoa" id="AAEL007582-PA"/>
    </source>
</evidence>
<dbReference type="GO" id="GO:0005576">
    <property type="term" value="C:extracellular region"/>
    <property type="evidence" value="ECO:0007669"/>
    <property type="project" value="UniProtKB-SubCell"/>
</dbReference>
<dbReference type="SUPFAM" id="SSF50494">
    <property type="entry name" value="Trypsin-like serine proteases"/>
    <property type="match status" value="1"/>
</dbReference>
<dbReference type="Proteomes" id="UP000008820">
    <property type="component" value="Chromosome 2"/>
</dbReference>
<keyword evidence="3" id="KW-0645">Protease</keyword>
<dbReference type="OrthoDB" id="7726766at2759"/>
<dbReference type="InterPro" id="IPR009003">
    <property type="entry name" value="Peptidase_S1_PA"/>
</dbReference>
<evidence type="ECO:0000256" key="6">
    <source>
        <dbReference type="ARBA" id="ARBA00022825"/>
    </source>
</evidence>
<dbReference type="SMART" id="SM00020">
    <property type="entry name" value="Tryp_SPc"/>
    <property type="match status" value="1"/>
</dbReference>
<gene>
    <name evidence="12" type="primary">5569381</name>
</gene>
<dbReference type="InParanoid" id="A0A1S4FH77"/>
<feature type="signal peptide" evidence="11">
    <location>
        <begin position="1"/>
        <end position="21"/>
    </location>
</feature>
<reference evidence="12" key="2">
    <citation type="submission" date="2020-05" db="UniProtKB">
        <authorList>
            <consortium name="EnsemblMetazoa"/>
        </authorList>
    </citation>
    <scope>IDENTIFICATION</scope>
    <source>
        <strain evidence="12">LVP_AGWG</strain>
    </source>
</reference>
<evidence type="ECO:0000256" key="9">
    <source>
        <dbReference type="ARBA" id="ARBA00024195"/>
    </source>
</evidence>
<organism evidence="12 13">
    <name type="scientific">Aedes aegypti</name>
    <name type="common">Yellowfever mosquito</name>
    <name type="synonym">Culex aegypti</name>
    <dbReference type="NCBI Taxonomy" id="7159"/>
    <lineage>
        <taxon>Eukaryota</taxon>
        <taxon>Metazoa</taxon>
        <taxon>Ecdysozoa</taxon>
        <taxon>Arthropoda</taxon>
        <taxon>Hexapoda</taxon>
        <taxon>Insecta</taxon>
        <taxon>Pterygota</taxon>
        <taxon>Neoptera</taxon>
        <taxon>Endopterygota</taxon>
        <taxon>Diptera</taxon>
        <taxon>Nematocera</taxon>
        <taxon>Culicoidea</taxon>
        <taxon>Culicidae</taxon>
        <taxon>Culicinae</taxon>
        <taxon>Aedini</taxon>
        <taxon>Aedes</taxon>
        <taxon>Stegomyia</taxon>
    </lineage>
</organism>
<reference evidence="12 13" key="1">
    <citation type="submission" date="2017-06" db="EMBL/GenBank/DDBJ databases">
        <title>Aedes aegypti genome working group (AGWG) sequencing and assembly.</title>
        <authorList>
            <consortium name="Aedes aegypti Genome Working Group (AGWG)"/>
            <person name="Matthews B.J."/>
        </authorList>
    </citation>
    <scope>NUCLEOTIDE SEQUENCE [LARGE SCALE GENOMIC DNA]</scope>
    <source>
        <strain evidence="12 13">LVP_AGWG</strain>
    </source>
</reference>
<evidence type="ECO:0000256" key="5">
    <source>
        <dbReference type="ARBA" id="ARBA00022801"/>
    </source>
</evidence>
<dbReference type="InterPro" id="IPR043504">
    <property type="entry name" value="Peptidase_S1_PA_chymotrypsin"/>
</dbReference>